<feature type="region of interest" description="Disordered" evidence="1">
    <location>
        <begin position="1"/>
        <end position="29"/>
    </location>
</feature>
<name>A0A485M2X3_9ZZZZ</name>
<reference evidence="2" key="1">
    <citation type="submission" date="2019-03" db="EMBL/GenBank/DDBJ databases">
        <authorList>
            <person name="Hao L."/>
        </authorList>
    </citation>
    <scope>NUCLEOTIDE SEQUENCE</scope>
</reference>
<accession>A0A485M2X3</accession>
<evidence type="ECO:0008006" key="3">
    <source>
        <dbReference type="Google" id="ProtNLM"/>
    </source>
</evidence>
<feature type="compositionally biased region" description="Basic residues" evidence="1">
    <location>
        <begin position="14"/>
        <end position="23"/>
    </location>
</feature>
<gene>
    <name evidence="2" type="ORF">SCFA_480005</name>
</gene>
<proteinExistence type="predicted"/>
<dbReference type="EMBL" id="CAADRM010000112">
    <property type="protein sequence ID" value="VFU15990.1"/>
    <property type="molecule type" value="Genomic_DNA"/>
</dbReference>
<dbReference type="AlphaFoldDB" id="A0A485M2X3"/>
<organism evidence="2">
    <name type="scientific">anaerobic digester metagenome</name>
    <dbReference type="NCBI Taxonomy" id="1263854"/>
    <lineage>
        <taxon>unclassified sequences</taxon>
        <taxon>metagenomes</taxon>
        <taxon>ecological metagenomes</taxon>
    </lineage>
</organism>
<sequence length="123" mass="15026">MRWTEEQYETFRKGREKRRPAPVKKRDGMNKTEAAYGEHLEMLKKAGEIVDYRFEPLKLRLADKTYYNPDYLVIYPGHFEIHEVKGFWRDDARLKIKVAAEMFPWFLFRAIQRDGKGWRYEEF</sequence>
<protein>
    <recommendedName>
        <fullName evidence="3">DUF1064 domain-containing protein</fullName>
    </recommendedName>
</protein>
<evidence type="ECO:0000256" key="1">
    <source>
        <dbReference type="SAM" id="MobiDB-lite"/>
    </source>
</evidence>
<evidence type="ECO:0000313" key="2">
    <source>
        <dbReference type="EMBL" id="VFU15990.1"/>
    </source>
</evidence>
<dbReference type="Gene3D" id="3.40.91.30">
    <property type="match status" value="1"/>
</dbReference>